<reference evidence="1 2" key="1">
    <citation type="journal article" date="2016" name="Sci. Rep.">
        <title>The genome sequence of the outbreeding globe artichoke constructed de novo incorporating a phase-aware low-pass sequencing strategy of F1 progeny.</title>
        <authorList>
            <person name="Scaglione D."/>
            <person name="Reyes-Chin-Wo S."/>
            <person name="Acquadro A."/>
            <person name="Froenicke L."/>
            <person name="Portis E."/>
            <person name="Beitel C."/>
            <person name="Tirone M."/>
            <person name="Mauro R."/>
            <person name="Lo Monaco A."/>
            <person name="Mauromicale G."/>
            <person name="Faccioli P."/>
            <person name="Cattivelli L."/>
            <person name="Rieseberg L."/>
            <person name="Michelmore R."/>
            <person name="Lanteri S."/>
        </authorList>
    </citation>
    <scope>NUCLEOTIDE SEQUENCE [LARGE SCALE GENOMIC DNA]</scope>
    <source>
        <strain evidence="1">2C</strain>
    </source>
</reference>
<organism evidence="1 2">
    <name type="scientific">Cynara cardunculus var. scolymus</name>
    <name type="common">Globe artichoke</name>
    <name type="synonym">Cynara scolymus</name>
    <dbReference type="NCBI Taxonomy" id="59895"/>
    <lineage>
        <taxon>Eukaryota</taxon>
        <taxon>Viridiplantae</taxon>
        <taxon>Streptophyta</taxon>
        <taxon>Embryophyta</taxon>
        <taxon>Tracheophyta</taxon>
        <taxon>Spermatophyta</taxon>
        <taxon>Magnoliopsida</taxon>
        <taxon>eudicotyledons</taxon>
        <taxon>Gunneridae</taxon>
        <taxon>Pentapetalae</taxon>
        <taxon>asterids</taxon>
        <taxon>campanulids</taxon>
        <taxon>Asterales</taxon>
        <taxon>Asteraceae</taxon>
        <taxon>Carduoideae</taxon>
        <taxon>Cardueae</taxon>
        <taxon>Carduinae</taxon>
        <taxon>Cynara</taxon>
    </lineage>
</organism>
<keyword evidence="2" id="KW-1185">Reference proteome</keyword>
<comment type="caution">
    <text evidence="1">The sequence shown here is derived from an EMBL/GenBank/DDBJ whole genome shotgun (WGS) entry which is preliminary data.</text>
</comment>
<evidence type="ECO:0000313" key="1">
    <source>
        <dbReference type="EMBL" id="KVI09112.1"/>
    </source>
</evidence>
<dbReference type="STRING" id="59895.A0A103YHD5"/>
<dbReference type="EMBL" id="LEKV01001070">
    <property type="protein sequence ID" value="KVI09112.1"/>
    <property type="molecule type" value="Genomic_DNA"/>
</dbReference>
<protein>
    <submittedName>
        <fullName evidence="1">Uncharacterized protein</fullName>
    </submittedName>
</protein>
<gene>
    <name evidence="1" type="ORF">Ccrd_012506</name>
</gene>
<evidence type="ECO:0000313" key="2">
    <source>
        <dbReference type="Proteomes" id="UP000243975"/>
    </source>
</evidence>
<dbReference type="Gramene" id="KVI09112">
    <property type="protein sequence ID" value="KVI09112"/>
    <property type="gene ID" value="Ccrd_012506"/>
</dbReference>
<name>A0A103YHD5_CYNCS</name>
<sequence length="159" mass="17160">MAKQALSDALSLDKPSIFLDNFPAPQPTSSYNTSTQTTTYASSTGNIANLLKGFMKNAPISSKSSSDSSTCKTTGIDSSEGFESLLGFDQSFGSPNGSDLSLSNMSPKESKPELIGAQLPFTMFENWLLDEAGGDDVINQRKTDLTHFAFDQNPDHFRN</sequence>
<accession>A0A103YHD5</accession>
<dbReference type="Proteomes" id="UP000243975">
    <property type="component" value="Unassembled WGS sequence"/>
</dbReference>
<dbReference type="AlphaFoldDB" id="A0A103YHD5"/>
<proteinExistence type="predicted"/>